<sequence length="133" mass="14813">MNPHNRVIQTPVDHFTIHKLGIGYQDIHMVVGHDLGVAHAQLFDLAMQAVLFDLDVVANFDTALEEQNESGRKIAENILQPETQTNTYHTTQESQTAEIDTDRLQGNENAQGNNQVIDEPRDGVSRGMLQLPA</sequence>
<feature type="region of interest" description="Disordered" evidence="1">
    <location>
        <begin position="79"/>
        <end position="133"/>
    </location>
</feature>
<reference evidence="2 3" key="1">
    <citation type="submission" date="2016-07" db="EMBL/GenBank/DDBJ databases">
        <title>Draft genome of a psychrotolerant acidophile Acidithiobacillus ferrivorans strain YL15.</title>
        <authorList>
            <person name="Peng T."/>
            <person name="Ma L."/>
            <person name="Nan M."/>
            <person name="An N."/>
            <person name="Wang M."/>
            <person name="Qiu G."/>
            <person name="Zeng W."/>
        </authorList>
    </citation>
    <scope>NUCLEOTIDE SEQUENCE [LARGE SCALE GENOMIC DNA]</scope>
    <source>
        <strain evidence="2 3">YL15</strain>
    </source>
</reference>
<organism evidence="2 3">
    <name type="scientific">Acidithiobacillus ferrivorans</name>
    <dbReference type="NCBI Taxonomy" id="160808"/>
    <lineage>
        <taxon>Bacteria</taxon>
        <taxon>Pseudomonadati</taxon>
        <taxon>Pseudomonadota</taxon>
        <taxon>Acidithiobacillia</taxon>
        <taxon>Acidithiobacillales</taxon>
        <taxon>Acidithiobacillaceae</taxon>
        <taxon>Acidithiobacillus</taxon>
    </lineage>
</organism>
<accession>A0A1B9BVD7</accession>
<protein>
    <submittedName>
        <fullName evidence="2">Uncharacterized protein</fullName>
    </submittedName>
</protein>
<name>A0A1B9BVD7_9PROT</name>
<feature type="compositionally biased region" description="Polar residues" evidence="1">
    <location>
        <begin position="106"/>
        <end position="116"/>
    </location>
</feature>
<evidence type="ECO:0000313" key="3">
    <source>
        <dbReference type="Proteomes" id="UP000093129"/>
    </source>
</evidence>
<proteinExistence type="predicted"/>
<evidence type="ECO:0000313" key="2">
    <source>
        <dbReference type="EMBL" id="OCB01698.1"/>
    </source>
</evidence>
<comment type="caution">
    <text evidence="2">The sequence shown here is derived from an EMBL/GenBank/DDBJ whole genome shotgun (WGS) entry which is preliminary data.</text>
</comment>
<dbReference type="AlphaFoldDB" id="A0A1B9BVD7"/>
<dbReference type="Proteomes" id="UP000093129">
    <property type="component" value="Unassembled WGS sequence"/>
</dbReference>
<feature type="compositionally biased region" description="Polar residues" evidence="1">
    <location>
        <begin position="80"/>
        <end position="99"/>
    </location>
</feature>
<evidence type="ECO:0000256" key="1">
    <source>
        <dbReference type="SAM" id="MobiDB-lite"/>
    </source>
</evidence>
<gene>
    <name evidence="2" type="ORF">BBC27_02310</name>
</gene>
<dbReference type="EMBL" id="MASQ01000128">
    <property type="protein sequence ID" value="OCB01698.1"/>
    <property type="molecule type" value="Genomic_DNA"/>
</dbReference>